<dbReference type="InterPro" id="IPR036890">
    <property type="entry name" value="HATPase_C_sf"/>
</dbReference>
<feature type="domain" description="Sacsin/Nov" evidence="1">
    <location>
        <begin position="163"/>
        <end position="279"/>
    </location>
</feature>
<dbReference type="SUPFAM" id="SSF55874">
    <property type="entry name" value="ATPase domain of HSP90 chaperone/DNA topoisomerase II/histidine kinase"/>
    <property type="match status" value="1"/>
</dbReference>
<accession>A0A414C807</accession>
<reference evidence="2 3" key="1">
    <citation type="submission" date="2018-08" db="EMBL/GenBank/DDBJ databases">
        <title>A genome reference for cultivated species of the human gut microbiota.</title>
        <authorList>
            <person name="Zou Y."/>
            <person name="Xue W."/>
            <person name="Luo G."/>
        </authorList>
    </citation>
    <scope>NUCLEOTIDE SEQUENCE [LARGE SCALE GENOMIC DNA]</scope>
    <source>
        <strain evidence="2 3">AM34-17</strain>
    </source>
</reference>
<name>A0A414C807_9BACT</name>
<proteinExistence type="predicted"/>
<evidence type="ECO:0000313" key="2">
    <source>
        <dbReference type="EMBL" id="RHC89981.1"/>
    </source>
</evidence>
<dbReference type="Pfam" id="PF25794">
    <property type="entry name" value="SACS"/>
    <property type="match status" value="1"/>
</dbReference>
<dbReference type="EMBL" id="QSII01000001">
    <property type="protein sequence ID" value="RHC89981.1"/>
    <property type="molecule type" value="Genomic_DNA"/>
</dbReference>
<dbReference type="Proteomes" id="UP000286260">
    <property type="component" value="Unassembled WGS sequence"/>
</dbReference>
<dbReference type="Gene3D" id="3.30.565.10">
    <property type="entry name" value="Histidine kinase-like ATPase, C-terminal domain"/>
    <property type="match status" value="1"/>
</dbReference>
<gene>
    <name evidence="2" type="ORF">DW828_00085</name>
</gene>
<dbReference type="RefSeq" id="WP_119064497.1">
    <property type="nucleotide sequence ID" value="NZ_JBQKCZ010000005.1"/>
</dbReference>
<dbReference type="NCBIfam" id="NF047352">
    <property type="entry name" value="P_loop_sacsin"/>
    <property type="match status" value="1"/>
</dbReference>
<dbReference type="PANTHER" id="PTHR32387:SF0">
    <property type="entry name" value="PROTEIN NO VEIN"/>
    <property type="match status" value="1"/>
</dbReference>
<protein>
    <recommendedName>
        <fullName evidence="1">Sacsin/Nov domain-containing protein</fullName>
    </recommendedName>
</protein>
<comment type="caution">
    <text evidence="2">The sequence shown here is derived from an EMBL/GenBank/DDBJ whole genome shotgun (WGS) entry which is preliminary data.</text>
</comment>
<dbReference type="InterPro" id="IPR052957">
    <property type="entry name" value="Auxin_embryo_med"/>
</dbReference>
<sequence>MRNKWFEEQIAEFKTRSDNEVLEFLSSYWNITPDVKGVFTMVGTYKKADHKDKKGNDFAYFEDIRNTEGDILYYPFGLGKVKLWTACNDKLEKQDIWRISVKLSPKKFRDKNPFIITLADTKFGLLGTNLKDKLSREAQIRKIFKDTGFTERDAKNTVNALHNIMDDLYSNADDRFVYELLQNADDQPEEDKSVSVKLQLLKEHLLFMHNGRAFDTDDVDSICSIGDSTKRKDKEKIGYKGIGFKSVFTGSDTVIINSGNYSFAFDKYSPVYGDSDMNNIPWQLKPIWQERYRYPKEVKENETFWKSRVGISLEVGEDNLNNYRISIAKIFAHPIFLLFLKNVTNLEFDEGELRTKISKSHDGDILRIEKDGIVDSSWIVKDYPITIPQDIRDALQDDRNVPEKLKKATMTQISFAAKTEDGKIVKLENSVLYAYLPTSVNDFGFNFIVNADFLLAANREQLHVKKIWNQFLFLEIGKLLVDWVASLSKMIPSYLEILPNSLLNEEETGALSLSSFFNKSFTEALESESFIKVTEEEVVKLEEIIIDKTGLSKIIGADKFLEILNSKKHLPSEDINHSVFDNKIFEGIERITIDNAVTKMSGNEKLISWYQSANEEKQTEFFNWLIQRKEKCATIIKYLPIIQFENEFVSIDEATKNKATRIIITEHLDPIKDIIKSLGFVCSDKTYTTEDILWPYLSACIWPDQTMFTSICTACEKIINQSLSDRIRLVKAFKNFTNVDESSIRALKLFKNMNGVNTALNGMVIYRADAPEWLNPYMVRQDEYSEDLKSYFVANEDEFKSIIWPNISKINISIDILYKLYNWSDEAYTRALISKCSTKEQLSDLINIVESSNSITKTAYLNQISKISLDADKKYTKDSFESRVLQLALSTLSDPTEFSAKIFYGNKCITQFSMKDEVSCEYRQNETTKKVLFSLSTLLPQYKDQANSMEQIKSLFETKGGLEKFFVAKNKPQSEIFKELNSVLGINDKHQQHWPTGKGNFQQYLFSIYYRKAVYYWYYDKNEYNNYKRTWVTVRSKGYPDIPSIDLSQESESFVWDLFDFLFTNKVSLNDAPFTCTLKDEIKGKYIDNDLIFENERVKPVIERWCNNVEGKKQYLVDNGLRDITHKTILFRKSFLTNKQVAFMAEINDADVFAGLKFFAEAEGYNRPFNGLNQQAVLFDIFARKNSNVNRFIDIEKLQNNSTEWDSSNYVKWKKNNYPYIYIFKGNIPWFLSYHNTRMTDYEDKDYYYNSSERKLYINGNCNIDSLLYEIAIEGKSDIDKDDYRILCIEGKVSVTQEALQEKDNTIALLKADNERLIALLKKYGINDKFPQEIESSNDDTQKPKTREEELMENVIERPKLSQEEQAFAHKEAEEVVRDKLVKSGYDCSGWILDDDNDGRWHSYNQIEGKIKDPDGVPVNVVVKSAKGGYIYLSATDFEFLTQNSKNILLVWDGDDVHSVSGDDLFTKDSNVNLIFDTEYTPKHYYAALSKVFQYIKRTTFAVKDPKRNTFSQVKSFGMDAKTEGIQELFDDNDL</sequence>
<organism evidence="2 3">
    <name type="scientific">Parabacteroides merdae</name>
    <dbReference type="NCBI Taxonomy" id="46503"/>
    <lineage>
        <taxon>Bacteria</taxon>
        <taxon>Pseudomonadati</taxon>
        <taxon>Bacteroidota</taxon>
        <taxon>Bacteroidia</taxon>
        <taxon>Bacteroidales</taxon>
        <taxon>Tannerellaceae</taxon>
        <taxon>Parabacteroides</taxon>
    </lineage>
</organism>
<evidence type="ECO:0000259" key="1">
    <source>
        <dbReference type="Pfam" id="PF25794"/>
    </source>
</evidence>
<dbReference type="InterPro" id="IPR058210">
    <property type="entry name" value="SACS/Nov_dom"/>
</dbReference>
<dbReference type="PANTHER" id="PTHR32387">
    <property type="entry name" value="WU:FJ29H11"/>
    <property type="match status" value="1"/>
</dbReference>
<evidence type="ECO:0000313" key="3">
    <source>
        <dbReference type="Proteomes" id="UP000286260"/>
    </source>
</evidence>